<evidence type="ECO:0000313" key="4">
    <source>
        <dbReference type="EMBL" id="KAK2813588.1"/>
    </source>
</evidence>
<keyword evidence="1" id="KW-0547">Nucleotide-binding</keyword>
<protein>
    <recommendedName>
        <fullName evidence="3">Protein kinase domain-containing protein</fullName>
    </recommendedName>
</protein>
<dbReference type="InterPro" id="IPR020635">
    <property type="entry name" value="Tyr_kinase_cat_dom"/>
</dbReference>
<evidence type="ECO:0000256" key="1">
    <source>
        <dbReference type="ARBA" id="ARBA00022741"/>
    </source>
</evidence>
<dbReference type="SUPFAM" id="SSF56112">
    <property type="entry name" value="Protein kinase-like (PK-like)"/>
    <property type="match status" value="1"/>
</dbReference>
<feature type="domain" description="Protein kinase" evidence="3">
    <location>
        <begin position="75"/>
        <end position="370"/>
    </location>
</feature>
<dbReference type="GO" id="GO:0005524">
    <property type="term" value="F:ATP binding"/>
    <property type="evidence" value="ECO:0007669"/>
    <property type="project" value="UniProtKB-KW"/>
</dbReference>
<organism evidence="4 5">
    <name type="scientific">Channa striata</name>
    <name type="common">Snakehead murrel</name>
    <name type="synonym">Ophicephalus striatus</name>
    <dbReference type="NCBI Taxonomy" id="64152"/>
    <lineage>
        <taxon>Eukaryota</taxon>
        <taxon>Metazoa</taxon>
        <taxon>Chordata</taxon>
        <taxon>Craniata</taxon>
        <taxon>Vertebrata</taxon>
        <taxon>Euteleostomi</taxon>
        <taxon>Actinopterygii</taxon>
        <taxon>Neopterygii</taxon>
        <taxon>Teleostei</taxon>
        <taxon>Neoteleostei</taxon>
        <taxon>Acanthomorphata</taxon>
        <taxon>Anabantaria</taxon>
        <taxon>Anabantiformes</taxon>
        <taxon>Channoidei</taxon>
        <taxon>Channidae</taxon>
        <taxon>Channa</taxon>
    </lineage>
</organism>
<dbReference type="Proteomes" id="UP001187415">
    <property type="component" value="Unassembled WGS sequence"/>
</dbReference>
<dbReference type="InterPro" id="IPR050117">
    <property type="entry name" value="MAPK"/>
</dbReference>
<dbReference type="PROSITE" id="PS00109">
    <property type="entry name" value="PROTEIN_KINASE_TYR"/>
    <property type="match status" value="1"/>
</dbReference>
<proteinExistence type="predicted"/>
<dbReference type="AlphaFoldDB" id="A0AA88IX08"/>
<name>A0AA88IX08_CHASR</name>
<dbReference type="SMART" id="SM00219">
    <property type="entry name" value="TyrKc"/>
    <property type="match status" value="1"/>
</dbReference>
<comment type="caution">
    <text evidence="4">The sequence shown here is derived from an EMBL/GenBank/DDBJ whole genome shotgun (WGS) entry which is preliminary data.</text>
</comment>
<evidence type="ECO:0000259" key="3">
    <source>
        <dbReference type="PROSITE" id="PS50011"/>
    </source>
</evidence>
<keyword evidence="2" id="KW-0067">ATP-binding</keyword>
<dbReference type="Gene3D" id="3.30.200.20">
    <property type="entry name" value="Phosphorylase Kinase, domain 1"/>
    <property type="match status" value="1"/>
</dbReference>
<keyword evidence="5" id="KW-1185">Reference proteome</keyword>
<gene>
    <name evidence="4" type="ORF">Q5P01_000745</name>
</gene>
<dbReference type="InterPro" id="IPR000719">
    <property type="entry name" value="Prot_kinase_dom"/>
</dbReference>
<evidence type="ECO:0000256" key="2">
    <source>
        <dbReference type="ARBA" id="ARBA00022840"/>
    </source>
</evidence>
<dbReference type="Pfam" id="PF00069">
    <property type="entry name" value="Pkinase"/>
    <property type="match status" value="1"/>
</dbReference>
<sequence>MPLPVAFTVALLNPLDPKGSGSAVVDLFRKVEPLTEAERVELRDGFEALGAKFAFTFKVKVSNWHVSATSLTLDQDRTNEMMHEAVDRVHRAPYMHFTYNVYLRKGEVSTDGEELALKCHTHGAEDATVRELSCLAALRGHPNIIQLLDCFMDEGSTVAMLMPYVPYTLSTAIHAKIPNDRPGGTSPLTRPRIPLSFVASFSSQTANALAYMHRLNLIHRDIAPNNLLLTEDLTVKVADLGLARQSSRQMSLSGVTEPYRAPELFAAGRTAEYTCAIDVWSLGAVIADAMEGKVVFLRSGLYSTFDMIVGLLLECPDRPEENATVALNRNQLVPNLMSCEPAKRVALSLLAFQASERLTAEELLGDAEWMALARMTEEEKATVLERCKSAACSQV</sequence>
<reference evidence="4" key="1">
    <citation type="submission" date="2023-07" db="EMBL/GenBank/DDBJ databases">
        <title>Chromosome-level Genome Assembly of Striped Snakehead (Channa striata).</title>
        <authorList>
            <person name="Liu H."/>
        </authorList>
    </citation>
    <scope>NUCLEOTIDE SEQUENCE</scope>
    <source>
        <strain evidence="4">Gz</strain>
        <tissue evidence="4">Muscle</tissue>
    </source>
</reference>
<dbReference type="EMBL" id="JAUPFM010000081">
    <property type="protein sequence ID" value="KAK2813588.1"/>
    <property type="molecule type" value="Genomic_DNA"/>
</dbReference>
<dbReference type="Gene3D" id="1.10.510.10">
    <property type="entry name" value="Transferase(Phosphotransferase) domain 1"/>
    <property type="match status" value="1"/>
</dbReference>
<dbReference type="PROSITE" id="PS50011">
    <property type="entry name" value="PROTEIN_KINASE_DOM"/>
    <property type="match status" value="1"/>
</dbReference>
<dbReference type="PANTHER" id="PTHR24055">
    <property type="entry name" value="MITOGEN-ACTIVATED PROTEIN KINASE"/>
    <property type="match status" value="1"/>
</dbReference>
<evidence type="ECO:0000313" key="5">
    <source>
        <dbReference type="Proteomes" id="UP001187415"/>
    </source>
</evidence>
<dbReference type="InterPro" id="IPR008266">
    <property type="entry name" value="Tyr_kinase_AS"/>
</dbReference>
<dbReference type="GO" id="GO:0004713">
    <property type="term" value="F:protein tyrosine kinase activity"/>
    <property type="evidence" value="ECO:0007669"/>
    <property type="project" value="InterPro"/>
</dbReference>
<accession>A0AA88IX08</accession>
<dbReference type="InterPro" id="IPR011009">
    <property type="entry name" value="Kinase-like_dom_sf"/>
</dbReference>